<dbReference type="Proteomes" id="UP000199550">
    <property type="component" value="Unassembled WGS sequence"/>
</dbReference>
<feature type="region of interest" description="Disordered" evidence="1">
    <location>
        <begin position="164"/>
        <end position="195"/>
    </location>
</feature>
<evidence type="ECO:0000313" key="2">
    <source>
        <dbReference type="EMBL" id="SFL07762.1"/>
    </source>
</evidence>
<sequence>MIRALALMGGLAGGAALSQYPEFSQQYLQRLAGQVDALNIVVADFENSAMRAGLTRSQALEELTGTPFLQDRQADMRRTFRRHAVLTDNLATLRSASPLARMTMPQRLGDPATFAATWSDFTPAVPLSVAGVAATGAGFVLGWAALRIALALVMGTLRGCSPGPKRGGPALRQEPALHPHQTTRATPRLSGVRRG</sequence>
<evidence type="ECO:0000256" key="1">
    <source>
        <dbReference type="SAM" id="MobiDB-lite"/>
    </source>
</evidence>
<dbReference type="InterPro" id="IPR022584">
    <property type="entry name" value="DUF2937"/>
</dbReference>
<dbReference type="EMBL" id="FOTF01000007">
    <property type="protein sequence ID" value="SFL07762.1"/>
    <property type="molecule type" value="Genomic_DNA"/>
</dbReference>
<name>A0A1I4EPU7_9RHOB</name>
<dbReference type="RefSeq" id="WP_090188036.1">
    <property type="nucleotide sequence ID" value="NZ_FOTF01000007.1"/>
</dbReference>
<reference evidence="2 3" key="1">
    <citation type="submission" date="2016-10" db="EMBL/GenBank/DDBJ databases">
        <authorList>
            <person name="de Groot N.N."/>
        </authorList>
    </citation>
    <scope>NUCLEOTIDE SEQUENCE [LARGE SCALE GENOMIC DNA]</scope>
    <source>
        <strain evidence="2 3">DSM 16199</strain>
    </source>
</reference>
<dbReference type="OrthoDB" id="193051at2"/>
<keyword evidence="3" id="KW-1185">Reference proteome</keyword>
<evidence type="ECO:0000313" key="3">
    <source>
        <dbReference type="Proteomes" id="UP000199550"/>
    </source>
</evidence>
<dbReference type="AlphaFoldDB" id="A0A1I4EPU7"/>
<evidence type="ECO:0008006" key="4">
    <source>
        <dbReference type="Google" id="ProtNLM"/>
    </source>
</evidence>
<proteinExistence type="predicted"/>
<organism evidence="2 3">
    <name type="scientific">Loktanella salsilacus</name>
    <dbReference type="NCBI Taxonomy" id="195913"/>
    <lineage>
        <taxon>Bacteria</taxon>
        <taxon>Pseudomonadati</taxon>
        <taxon>Pseudomonadota</taxon>
        <taxon>Alphaproteobacteria</taxon>
        <taxon>Rhodobacterales</taxon>
        <taxon>Roseobacteraceae</taxon>
        <taxon>Loktanella</taxon>
    </lineage>
</organism>
<accession>A0A1I4EPU7</accession>
<dbReference type="Pfam" id="PF11157">
    <property type="entry name" value="DUF2937"/>
    <property type="match status" value="1"/>
</dbReference>
<protein>
    <recommendedName>
        <fullName evidence="4">DUF2937 family protein</fullName>
    </recommendedName>
</protein>
<dbReference type="STRING" id="195913.SAMN04488004_107107"/>
<gene>
    <name evidence="2" type="ORF">SAMN04488004_107107</name>
</gene>